<proteinExistence type="predicted"/>
<gene>
    <name evidence="1" type="ORF">BJ138DRAFT_1102602</name>
</gene>
<organism evidence="1 2">
    <name type="scientific">Hygrophoropsis aurantiaca</name>
    <dbReference type="NCBI Taxonomy" id="72124"/>
    <lineage>
        <taxon>Eukaryota</taxon>
        <taxon>Fungi</taxon>
        <taxon>Dikarya</taxon>
        <taxon>Basidiomycota</taxon>
        <taxon>Agaricomycotina</taxon>
        <taxon>Agaricomycetes</taxon>
        <taxon>Agaricomycetidae</taxon>
        <taxon>Boletales</taxon>
        <taxon>Coniophorineae</taxon>
        <taxon>Hygrophoropsidaceae</taxon>
        <taxon>Hygrophoropsis</taxon>
    </lineage>
</organism>
<protein>
    <submittedName>
        <fullName evidence="1">Uncharacterized protein</fullName>
    </submittedName>
</protein>
<dbReference type="Proteomes" id="UP000790377">
    <property type="component" value="Unassembled WGS sequence"/>
</dbReference>
<accession>A0ACB8A8Z4</accession>
<evidence type="ECO:0000313" key="2">
    <source>
        <dbReference type="Proteomes" id="UP000790377"/>
    </source>
</evidence>
<reference evidence="1" key="1">
    <citation type="journal article" date="2021" name="New Phytol.">
        <title>Evolutionary innovations through gain and loss of genes in the ectomycorrhizal Boletales.</title>
        <authorList>
            <person name="Wu G."/>
            <person name="Miyauchi S."/>
            <person name="Morin E."/>
            <person name="Kuo A."/>
            <person name="Drula E."/>
            <person name="Varga T."/>
            <person name="Kohler A."/>
            <person name="Feng B."/>
            <person name="Cao Y."/>
            <person name="Lipzen A."/>
            <person name="Daum C."/>
            <person name="Hundley H."/>
            <person name="Pangilinan J."/>
            <person name="Johnson J."/>
            <person name="Barry K."/>
            <person name="LaButti K."/>
            <person name="Ng V."/>
            <person name="Ahrendt S."/>
            <person name="Min B."/>
            <person name="Choi I.G."/>
            <person name="Park H."/>
            <person name="Plett J.M."/>
            <person name="Magnuson J."/>
            <person name="Spatafora J.W."/>
            <person name="Nagy L.G."/>
            <person name="Henrissat B."/>
            <person name="Grigoriev I.V."/>
            <person name="Yang Z.L."/>
            <person name="Xu J."/>
            <person name="Martin F.M."/>
        </authorList>
    </citation>
    <scope>NUCLEOTIDE SEQUENCE</scope>
    <source>
        <strain evidence="1">ATCC 28755</strain>
    </source>
</reference>
<dbReference type="EMBL" id="MU267754">
    <property type="protein sequence ID" value="KAH7909544.1"/>
    <property type="molecule type" value="Genomic_DNA"/>
</dbReference>
<name>A0ACB8A8Z4_9AGAM</name>
<comment type="caution">
    <text evidence="1">The sequence shown here is derived from an EMBL/GenBank/DDBJ whole genome shotgun (WGS) entry which is preliminary data.</text>
</comment>
<keyword evidence="2" id="KW-1185">Reference proteome</keyword>
<sequence length="208" mass="24119">MCRWLSHNGYYFEQRASSEETLDSIIHRISITHDVAMLPFTAPQVRQRILVVLNFCAQANSDLKVQLIVVSGSPIRQILNFHSRSNWVKKWRDRGIEMVSDIPQSTQIRPRIWSGSRSTADSMCWIIPLESIDVSNSYAMNTRTWRTVHFDVFNKRSRITEEGAYAKITDPLIWRISSSELFLRGTIDWTYGTPTPGLLNEMPWEDVL</sequence>
<evidence type="ECO:0000313" key="1">
    <source>
        <dbReference type="EMBL" id="KAH7909544.1"/>
    </source>
</evidence>